<proteinExistence type="inferred from homology"/>
<dbReference type="SUPFAM" id="SSF51230">
    <property type="entry name" value="Single hybrid motif"/>
    <property type="match status" value="1"/>
</dbReference>
<dbReference type="NCBIfam" id="TIGR00527">
    <property type="entry name" value="gcvH"/>
    <property type="match status" value="1"/>
</dbReference>
<dbReference type="RefSeq" id="WP_338202814.1">
    <property type="nucleotide sequence ID" value="NZ_JAEKNR010000147.1"/>
</dbReference>
<evidence type="ECO:0000256" key="4">
    <source>
        <dbReference type="PIRSR" id="PIRSR617453-50"/>
    </source>
</evidence>
<name>A0A934K6K4_9BACT</name>
<feature type="domain" description="Lipoyl-binding" evidence="5">
    <location>
        <begin position="19"/>
        <end position="101"/>
    </location>
</feature>
<dbReference type="InterPro" id="IPR033753">
    <property type="entry name" value="GCV_H/Fam206"/>
</dbReference>
<keyword evidence="2 3" id="KW-0450">Lipoyl</keyword>
<reference evidence="6" key="1">
    <citation type="submission" date="2020-10" db="EMBL/GenBank/DDBJ databases">
        <title>Ca. Dormibacterota MAGs.</title>
        <authorList>
            <person name="Montgomery K."/>
        </authorList>
    </citation>
    <scope>NUCLEOTIDE SEQUENCE [LARGE SCALE GENOMIC DNA]</scope>
    <source>
        <strain evidence="6">SC8812_S17_10</strain>
    </source>
</reference>
<dbReference type="Proteomes" id="UP000612893">
    <property type="component" value="Unassembled WGS sequence"/>
</dbReference>
<dbReference type="InterPro" id="IPR011053">
    <property type="entry name" value="Single_hybrid_motif"/>
</dbReference>
<sequence>MADRYYTETHEWVQADGDVATIGITDFAQSQLGDVVFLELPSVGRMLEAGDSFGVVESVKAASDLYSPVAGAVVEVNEALSDAPETVNREPFEGGWLIKVRLNGDLGEGLLDEAGYKAVTEGQAH</sequence>
<dbReference type="PANTHER" id="PTHR11715:SF3">
    <property type="entry name" value="GLYCINE CLEAVAGE SYSTEM H PROTEIN-RELATED"/>
    <property type="match status" value="1"/>
</dbReference>
<keyword evidence="7" id="KW-1185">Reference proteome</keyword>
<dbReference type="AlphaFoldDB" id="A0A934K6K4"/>
<comment type="subunit">
    <text evidence="3">The glycine cleavage system is composed of four proteins: P, T, L and H.</text>
</comment>
<dbReference type="EMBL" id="JAEKNR010000147">
    <property type="protein sequence ID" value="MBJ7599320.1"/>
    <property type="molecule type" value="Genomic_DNA"/>
</dbReference>
<evidence type="ECO:0000256" key="3">
    <source>
        <dbReference type="HAMAP-Rule" id="MF_00272"/>
    </source>
</evidence>
<dbReference type="InterPro" id="IPR000089">
    <property type="entry name" value="Biotin_lipoyl"/>
</dbReference>
<comment type="cofactor">
    <cofactor evidence="3">
        <name>(R)-lipoate</name>
        <dbReference type="ChEBI" id="CHEBI:83088"/>
    </cofactor>
    <text evidence="3">Binds 1 lipoyl cofactor covalently.</text>
</comment>
<comment type="function">
    <text evidence="3">The glycine cleavage system catalyzes the degradation of glycine. The H protein shuttles the methylamine group of glycine from the P protein to the T protein.</text>
</comment>
<dbReference type="Pfam" id="PF01597">
    <property type="entry name" value="GCV_H"/>
    <property type="match status" value="1"/>
</dbReference>
<dbReference type="PROSITE" id="PS00189">
    <property type="entry name" value="LIPOYL"/>
    <property type="match status" value="1"/>
</dbReference>
<dbReference type="NCBIfam" id="NF002270">
    <property type="entry name" value="PRK01202.1"/>
    <property type="match status" value="1"/>
</dbReference>
<accession>A0A934K6K4</accession>
<evidence type="ECO:0000313" key="6">
    <source>
        <dbReference type="EMBL" id="MBJ7599320.1"/>
    </source>
</evidence>
<dbReference type="GO" id="GO:0019464">
    <property type="term" value="P:glycine decarboxylation via glycine cleavage system"/>
    <property type="evidence" value="ECO:0007669"/>
    <property type="project" value="UniProtKB-UniRule"/>
</dbReference>
<evidence type="ECO:0000259" key="5">
    <source>
        <dbReference type="PROSITE" id="PS50968"/>
    </source>
</evidence>
<feature type="modified residue" description="N6-lipoyllysine" evidence="3 4">
    <location>
        <position position="60"/>
    </location>
</feature>
<dbReference type="PROSITE" id="PS50968">
    <property type="entry name" value="BIOTINYL_LIPOYL"/>
    <property type="match status" value="1"/>
</dbReference>
<evidence type="ECO:0000256" key="2">
    <source>
        <dbReference type="ARBA" id="ARBA00022823"/>
    </source>
</evidence>
<comment type="caution">
    <text evidence="6">The sequence shown here is derived from an EMBL/GenBank/DDBJ whole genome shotgun (WGS) entry which is preliminary data.</text>
</comment>
<protein>
    <recommendedName>
        <fullName evidence="3">Glycine cleavage system H protein</fullName>
    </recommendedName>
</protein>
<organism evidence="6 7">
    <name type="scientific">Candidatus Nephthysia bennettiae</name>
    <dbReference type="NCBI Taxonomy" id="3127016"/>
    <lineage>
        <taxon>Bacteria</taxon>
        <taxon>Bacillati</taxon>
        <taxon>Candidatus Dormiibacterota</taxon>
        <taxon>Candidatus Dormibacteria</taxon>
        <taxon>Candidatus Dormibacterales</taxon>
        <taxon>Candidatus Dormibacteraceae</taxon>
        <taxon>Candidatus Nephthysia</taxon>
    </lineage>
</organism>
<evidence type="ECO:0000313" key="7">
    <source>
        <dbReference type="Proteomes" id="UP000612893"/>
    </source>
</evidence>
<dbReference type="PANTHER" id="PTHR11715">
    <property type="entry name" value="GLYCINE CLEAVAGE SYSTEM H PROTEIN"/>
    <property type="match status" value="1"/>
</dbReference>
<dbReference type="HAMAP" id="MF_00272">
    <property type="entry name" value="GcvH"/>
    <property type="match status" value="1"/>
</dbReference>
<gene>
    <name evidence="3 6" type="primary">gcvH</name>
    <name evidence="6" type="ORF">JF922_14745</name>
</gene>
<dbReference type="Gene3D" id="2.40.50.100">
    <property type="match status" value="1"/>
</dbReference>
<dbReference type="InterPro" id="IPR017453">
    <property type="entry name" value="GCV_H_sub"/>
</dbReference>
<dbReference type="CDD" id="cd06848">
    <property type="entry name" value="GCS_H"/>
    <property type="match status" value="1"/>
</dbReference>
<comment type="similarity">
    <text evidence="1 3">Belongs to the GcvH family.</text>
</comment>
<evidence type="ECO:0000256" key="1">
    <source>
        <dbReference type="ARBA" id="ARBA00009249"/>
    </source>
</evidence>
<dbReference type="InterPro" id="IPR003016">
    <property type="entry name" value="2-oxoA_DH_lipoyl-BS"/>
</dbReference>
<dbReference type="InterPro" id="IPR002930">
    <property type="entry name" value="GCV_H"/>
</dbReference>